<evidence type="ECO:0000256" key="6">
    <source>
        <dbReference type="ARBA" id="ARBA00022840"/>
    </source>
</evidence>
<sequence>MERGTLFAGYTIERLLGTGGMGAVYLAEHPRLHRRVAIKVLGHGLSLDSKARNAFEREATVAARLEHPNIVSVYDRSGPHDQVLWLSMKYVAGGDAIGLLGAEPTGLTPARALRLIQGAAAALDFAHEQGVLHRDVKPANLLVERDAAGGETALLTDFGIARTLDDTVTLSGMAATFAYAAPERFHGHTVDHRADIYSLGCTLFQLLTGQPPFPRGDQAAVIAAHLGAPPPRPTELRPELPRAIDAVIATAMAKRPEDRFARCADLAAAATRAFDTVAPPTSPADPVVVDVRAASPGRRWARGRALLPAALTAVLTAATVALLVVMTTTDLIRGEPTRVYTTQSVGNACELLDLTSLEQLGGAPESPLHSESVDSEPYSSHHCSVSFRGLAVTVLAKVVNDGHGAEEFFRGDRELARASGTNSVDRTLGVGDDSYLYLRRLAYMYGPTCELGLFDDNVVVAVTLHTPAQTTVDESEMTTACEHQGRMLWERLA</sequence>
<evidence type="ECO:0000313" key="10">
    <source>
        <dbReference type="Proteomes" id="UP000246410"/>
    </source>
</evidence>
<keyword evidence="10" id="KW-1185">Reference proteome</keyword>
<dbReference type="PANTHER" id="PTHR43289">
    <property type="entry name" value="MITOGEN-ACTIVATED PROTEIN KINASE KINASE KINASE 20-RELATED"/>
    <property type="match status" value="1"/>
</dbReference>
<accession>A0A317NZM9</accession>
<keyword evidence="2 9" id="KW-0723">Serine/threonine-protein kinase</keyword>
<dbReference type="PROSITE" id="PS00108">
    <property type="entry name" value="PROTEIN_KINASE_ST"/>
    <property type="match status" value="1"/>
</dbReference>
<dbReference type="Gene3D" id="1.10.510.10">
    <property type="entry name" value="Transferase(Phosphotransferase) domain 1"/>
    <property type="match status" value="1"/>
</dbReference>
<dbReference type="Proteomes" id="UP000246410">
    <property type="component" value="Unassembled WGS sequence"/>
</dbReference>
<dbReference type="GO" id="GO:0004674">
    <property type="term" value="F:protein serine/threonine kinase activity"/>
    <property type="evidence" value="ECO:0007669"/>
    <property type="project" value="UniProtKB-KW"/>
</dbReference>
<reference evidence="9 10" key="1">
    <citation type="submission" date="2018-05" db="EMBL/GenBank/DDBJ databases">
        <title>Genomic Encyclopedia of Type Strains, Phase IV (KMG-IV): sequencing the most valuable type-strain genomes for metagenomic binning, comparative biology and taxonomic classification.</title>
        <authorList>
            <person name="Goeker M."/>
        </authorList>
    </citation>
    <scope>NUCLEOTIDE SEQUENCE [LARGE SCALE GENOMIC DNA]</scope>
    <source>
        <strain evidence="9 10">DSM 44717</strain>
    </source>
</reference>
<dbReference type="InterPro" id="IPR000719">
    <property type="entry name" value="Prot_kinase_dom"/>
</dbReference>
<dbReference type="PANTHER" id="PTHR43289:SF6">
    <property type="entry name" value="SERINE_THREONINE-PROTEIN KINASE NEKL-3"/>
    <property type="match status" value="1"/>
</dbReference>
<dbReference type="InterPro" id="IPR017441">
    <property type="entry name" value="Protein_kinase_ATP_BS"/>
</dbReference>
<evidence type="ECO:0000256" key="5">
    <source>
        <dbReference type="ARBA" id="ARBA00022777"/>
    </source>
</evidence>
<evidence type="ECO:0000313" key="9">
    <source>
        <dbReference type="EMBL" id="PWV79428.1"/>
    </source>
</evidence>
<dbReference type="Pfam" id="PF00069">
    <property type="entry name" value="Pkinase"/>
    <property type="match status" value="1"/>
</dbReference>
<feature type="binding site" evidence="7">
    <location>
        <position position="39"/>
    </location>
    <ligand>
        <name>ATP</name>
        <dbReference type="ChEBI" id="CHEBI:30616"/>
    </ligand>
</feature>
<dbReference type="PROSITE" id="PS00107">
    <property type="entry name" value="PROTEIN_KINASE_ATP"/>
    <property type="match status" value="1"/>
</dbReference>
<organism evidence="9 10">
    <name type="scientific">Nocardia neocaledoniensis</name>
    <dbReference type="NCBI Taxonomy" id="236511"/>
    <lineage>
        <taxon>Bacteria</taxon>
        <taxon>Bacillati</taxon>
        <taxon>Actinomycetota</taxon>
        <taxon>Actinomycetes</taxon>
        <taxon>Mycobacteriales</taxon>
        <taxon>Nocardiaceae</taxon>
        <taxon>Nocardia</taxon>
    </lineage>
</organism>
<evidence type="ECO:0000259" key="8">
    <source>
        <dbReference type="PROSITE" id="PS50011"/>
    </source>
</evidence>
<dbReference type="CDD" id="cd14014">
    <property type="entry name" value="STKc_PknB_like"/>
    <property type="match status" value="1"/>
</dbReference>
<dbReference type="SUPFAM" id="SSF56112">
    <property type="entry name" value="Protein kinase-like (PK-like)"/>
    <property type="match status" value="1"/>
</dbReference>
<dbReference type="EMBL" id="QGTL01000002">
    <property type="protein sequence ID" value="PWV79428.1"/>
    <property type="molecule type" value="Genomic_DNA"/>
</dbReference>
<feature type="domain" description="Protein kinase" evidence="8">
    <location>
        <begin position="10"/>
        <end position="274"/>
    </location>
</feature>
<evidence type="ECO:0000256" key="7">
    <source>
        <dbReference type="PROSITE-ProRule" id="PRU10141"/>
    </source>
</evidence>
<keyword evidence="5 9" id="KW-0418">Kinase</keyword>
<dbReference type="PROSITE" id="PS50011">
    <property type="entry name" value="PROTEIN_KINASE_DOM"/>
    <property type="match status" value="1"/>
</dbReference>
<dbReference type="InterPro" id="IPR011009">
    <property type="entry name" value="Kinase-like_dom_sf"/>
</dbReference>
<proteinExistence type="predicted"/>
<name>A0A317NZM9_9NOCA</name>
<dbReference type="InterPro" id="IPR008271">
    <property type="entry name" value="Ser/Thr_kinase_AS"/>
</dbReference>
<dbReference type="GO" id="GO:0005524">
    <property type="term" value="F:ATP binding"/>
    <property type="evidence" value="ECO:0007669"/>
    <property type="project" value="UniProtKB-UniRule"/>
</dbReference>
<keyword evidence="6 7" id="KW-0067">ATP-binding</keyword>
<dbReference type="AlphaFoldDB" id="A0A317NZM9"/>
<evidence type="ECO:0000256" key="1">
    <source>
        <dbReference type="ARBA" id="ARBA00012513"/>
    </source>
</evidence>
<comment type="caution">
    <text evidence="9">The sequence shown here is derived from an EMBL/GenBank/DDBJ whole genome shotgun (WGS) entry which is preliminary data.</text>
</comment>
<gene>
    <name evidence="9" type="ORF">DFR69_102491</name>
</gene>
<evidence type="ECO:0000256" key="2">
    <source>
        <dbReference type="ARBA" id="ARBA00022527"/>
    </source>
</evidence>
<evidence type="ECO:0000256" key="3">
    <source>
        <dbReference type="ARBA" id="ARBA00022679"/>
    </source>
</evidence>
<keyword evidence="3" id="KW-0808">Transferase</keyword>
<dbReference type="RefSeq" id="WP_110036554.1">
    <property type="nucleotide sequence ID" value="NZ_QGTL01000002.1"/>
</dbReference>
<evidence type="ECO:0000256" key="4">
    <source>
        <dbReference type="ARBA" id="ARBA00022741"/>
    </source>
</evidence>
<protein>
    <recommendedName>
        <fullName evidence="1">non-specific serine/threonine protein kinase</fullName>
        <ecNumber evidence="1">2.7.11.1</ecNumber>
    </recommendedName>
</protein>
<keyword evidence="4 7" id="KW-0547">Nucleotide-binding</keyword>
<dbReference type="EC" id="2.7.11.1" evidence="1"/>
<dbReference type="SMART" id="SM00220">
    <property type="entry name" value="S_TKc"/>
    <property type="match status" value="1"/>
</dbReference>
<dbReference type="Gene3D" id="3.30.200.20">
    <property type="entry name" value="Phosphorylase Kinase, domain 1"/>
    <property type="match status" value="1"/>
</dbReference>